<protein>
    <submittedName>
        <fullName evidence="4">PaaI family thioesterase</fullName>
    </submittedName>
</protein>
<dbReference type="EMBL" id="JAKLUA010000003">
    <property type="protein sequence ID" value="MCG2667989.1"/>
    <property type="molecule type" value="Genomic_DNA"/>
</dbReference>
<accession>A0A9X1UG79</accession>
<keyword evidence="6" id="KW-1185">Reference proteome</keyword>
<dbReference type="EMBL" id="JAKLTY010000006">
    <property type="protein sequence ID" value="MCG2627242.1"/>
    <property type="molecule type" value="Genomic_DNA"/>
</dbReference>
<dbReference type="SUPFAM" id="SSF54637">
    <property type="entry name" value="Thioesterase/thiol ester dehydrase-isomerase"/>
    <property type="match status" value="1"/>
</dbReference>
<dbReference type="InterPro" id="IPR006683">
    <property type="entry name" value="Thioestr_dom"/>
</dbReference>
<dbReference type="Proteomes" id="UP001139054">
    <property type="component" value="Unassembled WGS sequence"/>
</dbReference>
<evidence type="ECO:0000259" key="3">
    <source>
        <dbReference type="Pfam" id="PF03061"/>
    </source>
</evidence>
<feature type="domain" description="Thioesterase" evidence="3">
    <location>
        <begin position="50"/>
        <end position="122"/>
    </location>
</feature>
<evidence type="ECO:0000313" key="7">
    <source>
        <dbReference type="Proteomes" id="UP001139054"/>
    </source>
</evidence>
<comment type="caution">
    <text evidence="4">The sequence shown here is derived from an EMBL/GenBank/DDBJ whole genome shotgun (WGS) entry which is preliminary data.</text>
</comment>
<evidence type="ECO:0000313" key="6">
    <source>
        <dbReference type="Proteomes" id="UP001139012"/>
    </source>
</evidence>
<dbReference type="CDD" id="cd03443">
    <property type="entry name" value="PaaI_thioesterase"/>
    <property type="match status" value="1"/>
</dbReference>
<gene>
    <name evidence="5" type="ORF">L6637_13555</name>
    <name evidence="4" type="ORF">L6654_11435</name>
</gene>
<dbReference type="Pfam" id="PF03061">
    <property type="entry name" value="4HBT"/>
    <property type="match status" value="1"/>
</dbReference>
<dbReference type="GO" id="GO:0047617">
    <property type="term" value="F:fatty acyl-CoA hydrolase activity"/>
    <property type="evidence" value="ECO:0007669"/>
    <property type="project" value="InterPro"/>
</dbReference>
<dbReference type="Gene3D" id="3.10.129.10">
    <property type="entry name" value="Hotdog Thioesterase"/>
    <property type="match status" value="1"/>
</dbReference>
<evidence type="ECO:0000256" key="2">
    <source>
        <dbReference type="ARBA" id="ARBA00022801"/>
    </source>
</evidence>
<reference evidence="4" key="1">
    <citation type="submission" date="2022-01" db="EMBL/GenBank/DDBJ databases">
        <title>Genome sequnece data of strain Bradyrhizobium sp. nov.</title>
        <authorList>
            <person name="Zhang J."/>
        </authorList>
    </citation>
    <scope>NUCLEOTIDE SEQUENCE</scope>
    <source>
        <strain evidence="5">WYCCWR 12774</strain>
        <strain evidence="4">WYCCWR 13023</strain>
    </source>
</reference>
<sequence>MTSIDIPAGFEPHLRSGPLTEPWKPIYAKKTENAFILGLRLARPHTNGRGMIHGGLIAALADNAMGYSCAQATGWTTSFVTVTLTVDFVGQAGIGQWLSIESDVIKTGKTICFAQCLAKADDAVIARASGTFRVVPKKS</sequence>
<evidence type="ECO:0000313" key="4">
    <source>
        <dbReference type="EMBL" id="MCG2627242.1"/>
    </source>
</evidence>
<proteinExistence type="inferred from homology"/>
<dbReference type="AlphaFoldDB" id="A0A9X1UG79"/>
<dbReference type="RefSeq" id="WP_237863955.1">
    <property type="nucleotide sequence ID" value="NZ_JAKLTY010000006.1"/>
</dbReference>
<name>A0A9X1UG79_9BRAD</name>
<keyword evidence="2" id="KW-0378">Hydrolase</keyword>
<evidence type="ECO:0000256" key="1">
    <source>
        <dbReference type="ARBA" id="ARBA00008324"/>
    </source>
</evidence>
<dbReference type="InterPro" id="IPR029069">
    <property type="entry name" value="HotDog_dom_sf"/>
</dbReference>
<dbReference type="PANTHER" id="PTHR21660:SF1">
    <property type="entry name" value="ACYL-COENZYME A THIOESTERASE 13"/>
    <property type="match status" value="1"/>
</dbReference>
<organism evidence="4 7">
    <name type="scientific">Bradyrhizobium zhengyangense</name>
    <dbReference type="NCBI Taxonomy" id="2911009"/>
    <lineage>
        <taxon>Bacteria</taxon>
        <taxon>Pseudomonadati</taxon>
        <taxon>Pseudomonadota</taxon>
        <taxon>Alphaproteobacteria</taxon>
        <taxon>Hyphomicrobiales</taxon>
        <taxon>Nitrobacteraceae</taxon>
        <taxon>Bradyrhizobium</taxon>
    </lineage>
</organism>
<dbReference type="PANTHER" id="PTHR21660">
    <property type="entry name" value="THIOESTERASE SUPERFAMILY MEMBER-RELATED"/>
    <property type="match status" value="1"/>
</dbReference>
<evidence type="ECO:0000313" key="5">
    <source>
        <dbReference type="EMBL" id="MCG2667989.1"/>
    </source>
</evidence>
<dbReference type="InterPro" id="IPR039298">
    <property type="entry name" value="ACOT13"/>
</dbReference>
<dbReference type="Proteomes" id="UP001139012">
    <property type="component" value="Unassembled WGS sequence"/>
</dbReference>
<comment type="similarity">
    <text evidence="1">Belongs to the thioesterase PaaI family.</text>
</comment>